<dbReference type="GO" id="GO:0008453">
    <property type="term" value="F:alanine-glyoxylate transaminase activity"/>
    <property type="evidence" value="ECO:0007669"/>
    <property type="project" value="TreeGrafter"/>
</dbReference>
<dbReference type="InterPro" id="IPR000192">
    <property type="entry name" value="Aminotrans_V_dom"/>
</dbReference>
<accession>A0A538TKF9</accession>
<evidence type="ECO:0000256" key="5">
    <source>
        <dbReference type="PIRSR" id="PIRSR000524-50"/>
    </source>
</evidence>
<dbReference type="Proteomes" id="UP000316609">
    <property type="component" value="Unassembled WGS sequence"/>
</dbReference>
<evidence type="ECO:0000313" key="10">
    <source>
        <dbReference type="Proteomes" id="UP000316609"/>
    </source>
</evidence>
<dbReference type="InterPro" id="IPR015422">
    <property type="entry name" value="PyrdxlP-dep_Trfase_small"/>
</dbReference>
<dbReference type="InterPro" id="IPR020578">
    <property type="entry name" value="Aminotrans_V_PyrdxlP_BS"/>
</dbReference>
<feature type="modified residue" description="N6-(pyridoxal phosphate)lysine" evidence="5">
    <location>
        <position position="202"/>
    </location>
</feature>
<dbReference type="PANTHER" id="PTHR21152:SF40">
    <property type="entry name" value="ALANINE--GLYOXYLATE AMINOTRANSFERASE"/>
    <property type="match status" value="1"/>
</dbReference>
<evidence type="ECO:0000256" key="3">
    <source>
        <dbReference type="ARBA" id="ARBA00022898"/>
    </source>
</evidence>
<name>A0A538TKF9_UNCEI</name>
<dbReference type="Gene3D" id="3.40.640.10">
    <property type="entry name" value="Type I PLP-dependent aspartate aminotransferase-like (Major domain)"/>
    <property type="match status" value="1"/>
</dbReference>
<organism evidence="9 10">
    <name type="scientific">Eiseniibacteriota bacterium</name>
    <dbReference type="NCBI Taxonomy" id="2212470"/>
    <lineage>
        <taxon>Bacteria</taxon>
        <taxon>Candidatus Eiseniibacteriota</taxon>
    </lineage>
</organism>
<evidence type="ECO:0000256" key="6">
    <source>
        <dbReference type="RuleBase" id="RU004075"/>
    </source>
</evidence>
<keyword evidence="3 5" id="KW-0663">Pyridoxal phosphate</keyword>
<comment type="cofactor">
    <cofactor evidence="1 5 7">
        <name>pyridoxal 5'-phosphate</name>
        <dbReference type="ChEBI" id="CHEBI:597326"/>
    </cofactor>
</comment>
<evidence type="ECO:0000256" key="1">
    <source>
        <dbReference type="ARBA" id="ARBA00001933"/>
    </source>
</evidence>
<evidence type="ECO:0000259" key="8">
    <source>
        <dbReference type="Pfam" id="PF00266"/>
    </source>
</evidence>
<reference evidence="9 10" key="1">
    <citation type="journal article" date="2019" name="Nat. Microbiol.">
        <title>Mediterranean grassland soil C-N compound turnover is dependent on rainfall and depth, and is mediated by genomically divergent microorganisms.</title>
        <authorList>
            <person name="Diamond S."/>
            <person name="Andeer P.F."/>
            <person name="Li Z."/>
            <person name="Crits-Christoph A."/>
            <person name="Burstein D."/>
            <person name="Anantharaman K."/>
            <person name="Lane K.R."/>
            <person name="Thomas B.C."/>
            <person name="Pan C."/>
            <person name="Northen T.R."/>
            <person name="Banfield J.F."/>
        </authorList>
    </citation>
    <scope>NUCLEOTIDE SEQUENCE [LARGE SCALE GENOMIC DNA]</scope>
    <source>
        <strain evidence="9">WS_8</strain>
    </source>
</reference>
<evidence type="ECO:0000313" key="9">
    <source>
        <dbReference type="EMBL" id="TMQ64106.1"/>
    </source>
</evidence>
<dbReference type="AlphaFoldDB" id="A0A538TKF9"/>
<feature type="binding site" evidence="4">
    <location>
        <position position="344"/>
    </location>
    <ligand>
        <name>substrate</name>
    </ligand>
</feature>
<dbReference type="InterPro" id="IPR024169">
    <property type="entry name" value="SP_NH2Trfase/AEP_transaminase"/>
</dbReference>
<dbReference type="SUPFAM" id="SSF53383">
    <property type="entry name" value="PLP-dependent transferases"/>
    <property type="match status" value="1"/>
</dbReference>
<gene>
    <name evidence="9" type="ORF">E6K78_09855</name>
</gene>
<dbReference type="GO" id="GO:0004760">
    <property type="term" value="F:L-serine-pyruvate transaminase activity"/>
    <property type="evidence" value="ECO:0007669"/>
    <property type="project" value="TreeGrafter"/>
</dbReference>
<keyword evidence="9" id="KW-0808">Transferase</keyword>
<dbReference type="Gene3D" id="3.90.1150.10">
    <property type="entry name" value="Aspartate Aminotransferase, domain 1"/>
    <property type="match status" value="1"/>
</dbReference>
<dbReference type="PANTHER" id="PTHR21152">
    <property type="entry name" value="AMINOTRANSFERASE CLASS V"/>
    <property type="match status" value="1"/>
</dbReference>
<dbReference type="GO" id="GO:0019265">
    <property type="term" value="P:glycine biosynthetic process, by transamination of glyoxylate"/>
    <property type="evidence" value="ECO:0007669"/>
    <property type="project" value="TreeGrafter"/>
</dbReference>
<dbReference type="PIRSF" id="PIRSF000524">
    <property type="entry name" value="SPT"/>
    <property type="match status" value="1"/>
</dbReference>
<protein>
    <submittedName>
        <fullName evidence="9">Alanine--glyoxylate aminotransferase family protein</fullName>
    </submittedName>
</protein>
<comment type="caution">
    <text evidence="9">The sequence shown here is derived from an EMBL/GenBank/DDBJ whole genome shotgun (WGS) entry which is preliminary data.</text>
</comment>
<feature type="domain" description="Aminotransferase class V" evidence="8">
    <location>
        <begin position="40"/>
        <end position="333"/>
    </location>
</feature>
<dbReference type="PROSITE" id="PS00595">
    <property type="entry name" value="AA_TRANSFER_CLASS_5"/>
    <property type="match status" value="1"/>
</dbReference>
<dbReference type="EMBL" id="VBOY01000095">
    <property type="protein sequence ID" value="TMQ64106.1"/>
    <property type="molecule type" value="Genomic_DNA"/>
</dbReference>
<evidence type="ECO:0000256" key="2">
    <source>
        <dbReference type="ARBA" id="ARBA00009236"/>
    </source>
</evidence>
<dbReference type="InterPro" id="IPR015424">
    <property type="entry name" value="PyrdxlP-dep_Trfase"/>
</dbReference>
<evidence type="ECO:0000256" key="4">
    <source>
        <dbReference type="PIRSR" id="PIRSR000524-1"/>
    </source>
</evidence>
<comment type="similarity">
    <text evidence="2 6">Belongs to the class-V pyridoxal-phosphate-dependent aminotransferase family.</text>
</comment>
<dbReference type="Pfam" id="PF00266">
    <property type="entry name" value="Aminotran_5"/>
    <property type="match status" value="1"/>
</dbReference>
<keyword evidence="9" id="KW-0032">Aminotransferase</keyword>
<sequence>MTLTATTTTPSTATRVRLYTPGPVEIPVRILRALSQVPPHHRTDVFRDTVRRVTEGLKRLHQTQGEIFLLSASGSGAMEAAVVNLLAPGDKALALVAGKFGERWQSLLKAYGVAHEVLAVEWGSSIDPSEVERRLDRDPAITTVYATHSETSTGALHDIQAMARITRARGKRLVVDAITSLGVHPLPQDEWGVDVVVCGSQKGLMVPPGLATVSLAPWAASAIDGPGLPRFYFDLRKARKSAPLGETSFTPPVSLVLALEEAIAMIEEEGLEAVHLRHERLARATRAGAQALGFKTFATHPAHSVTGLVPPDGVEASAVVKRLRDVHAMVVAGGQDHLKGKILRVGHMGRYDLSDIYAILGALEECVATFGRPARGAIEAARAAWESA</sequence>
<dbReference type="InterPro" id="IPR015421">
    <property type="entry name" value="PyrdxlP-dep_Trfase_major"/>
</dbReference>
<proteinExistence type="inferred from homology"/>
<evidence type="ECO:0000256" key="7">
    <source>
        <dbReference type="RuleBase" id="RU004504"/>
    </source>
</evidence>